<reference evidence="2" key="1">
    <citation type="submission" date="2021-11" db="EMBL/GenBank/DDBJ databases">
        <authorList>
            <person name="Bulgarelli D."/>
        </authorList>
    </citation>
    <scope>NUCLEOTIDE SEQUENCE</scope>
    <source>
        <strain evidence="2">Bi133</strain>
    </source>
</reference>
<comment type="caution">
    <text evidence="2">The sequence shown here is derived from an EMBL/GenBank/DDBJ whole genome shotgun (WGS) entry which is preliminary data.</text>
</comment>
<evidence type="ECO:0000313" key="2">
    <source>
        <dbReference type="EMBL" id="CAH0273200.1"/>
    </source>
</evidence>
<organism evidence="2 3">
    <name type="scientific">Peribacillus simplex</name>
    <dbReference type="NCBI Taxonomy" id="1478"/>
    <lineage>
        <taxon>Bacteria</taxon>
        <taxon>Bacillati</taxon>
        <taxon>Bacillota</taxon>
        <taxon>Bacilli</taxon>
        <taxon>Bacillales</taxon>
        <taxon>Bacillaceae</taxon>
        <taxon>Peribacillus</taxon>
    </lineage>
</organism>
<keyword evidence="1" id="KW-0812">Transmembrane</keyword>
<evidence type="ECO:0000313" key="3">
    <source>
        <dbReference type="Proteomes" id="UP000789326"/>
    </source>
</evidence>
<gene>
    <name evidence="2" type="ORF">SRABI133_03721</name>
</gene>
<keyword evidence="1" id="KW-0472">Membrane</keyword>
<accession>A0A9W4L5D4</accession>
<proteinExistence type="predicted"/>
<sequence>MNKERQLVIPLDGLIKFKENSTRFLLKYRYIILTLAVIGTFYFLLENQMITVDLYFYLSAFKIITTYILPWGILYCLIQIMKRTK</sequence>
<keyword evidence="1" id="KW-1133">Transmembrane helix</keyword>
<name>A0A9W4L5D4_9BACI</name>
<protein>
    <submittedName>
        <fullName evidence="2">Uncharacterized protein</fullName>
    </submittedName>
</protein>
<evidence type="ECO:0000256" key="1">
    <source>
        <dbReference type="SAM" id="Phobius"/>
    </source>
</evidence>
<feature type="transmembrane region" description="Helical" evidence="1">
    <location>
        <begin position="57"/>
        <end position="78"/>
    </location>
</feature>
<dbReference type="AlphaFoldDB" id="A0A9W4L5D4"/>
<dbReference type="EMBL" id="CAKKMG010000064">
    <property type="protein sequence ID" value="CAH0273200.1"/>
    <property type="molecule type" value="Genomic_DNA"/>
</dbReference>
<dbReference type="RefSeq" id="WP_230303105.1">
    <property type="nucleotide sequence ID" value="NZ_CAKKMG010000064.1"/>
</dbReference>
<dbReference type="Proteomes" id="UP000789326">
    <property type="component" value="Unassembled WGS sequence"/>
</dbReference>
<feature type="transmembrane region" description="Helical" evidence="1">
    <location>
        <begin position="28"/>
        <end position="45"/>
    </location>
</feature>